<reference evidence="4" key="1">
    <citation type="journal article" date="2019" name="Int. J. Syst. Evol. Microbiol.">
        <title>The Global Catalogue of Microorganisms (GCM) 10K type strain sequencing project: providing services to taxonomists for standard genome sequencing and annotation.</title>
        <authorList>
            <consortium name="The Broad Institute Genomics Platform"/>
            <consortium name="The Broad Institute Genome Sequencing Center for Infectious Disease"/>
            <person name="Wu L."/>
            <person name="Ma J."/>
        </authorList>
    </citation>
    <scope>NUCLEOTIDE SEQUENCE [LARGE SCALE GENOMIC DNA]</scope>
    <source>
        <strain evidence="4">KCTC 62784</strain>
    </source>
</reference>
<comment type="similarity">
    <text evidence="1">Belongs to the colicins ColE2/ColE8/ColE9 and pyocins S1/S2 family.</text>
</comment>
<keyword evidence="4" id="KW-1185">Reference proteome</keyword>
<evidence type="ECO:0000256" key="2">
    <source>
        <dbReference type="ARBA" id="ARBA00023025"/>
    </source>
</evidence>
<dbReference type="InterPro" id="IPR000290">
    <property type="entry name" value="Colicin_pyocin"/>
</dbReference>
<dbReference type="SUPFAM" id="SSF47345">
    <property type="entry name" value="Colicin E immunity proteins"/>
    <property type="match status" value="1"/>
</dbReference>
<accession>A0ABV7CAN2</accession>
<evidence type="ECO:0000313" key="3">
    <source>
        <dbReference type="EMBL" id="MFC3025162.1"/>
    </source>
</evidence>
<sequence length="93" mass="11013">MELKAKLKDYTEAEFRRLLEDFFEDTETNDLPNDEYDEYISQLAEHFTNIVEHPEGNGLIFHPANGREDSPEGVIKELKLWYKEQGRQCFKDS</sequence>
<organism evidence="3 4">
    <name type="scientific">Vibrio zhugei</name>
    <dbReference type="NCBI Taxonomy" id="2479546"/>
    <lineage>
        <taxon>Bacteria</taxon>
        <taxon>Pseudomonadati</taxon>
        <taxon>Pseudomonadota</taxon>
        <taxon>Gammaproteobacteria</taxon>
        <taxon>Vibrionales</taxon>
        <taxon>Vibrionaceae</taxon>
        <taxon>Vibrio</taxon>
    </lineage>
</organism>
<dbReference type="PRINTS" id="PR01299">
    <property type="entry name" value="PYOCIN"/>
</dbReference>
<dbReference type="Pfam" id="PF01320">
    <property type="entry name" value="Colicin_Pyocin"/>
    <property type="match status" value="1"/>
</dbReference>
<gene>
    <name evidence="3" type="ORF">ACFODT_15260</name>
</gene>
<evidence type="ECO:0000256" key="1">
    <source>
        <dbReference type="ARBA" id="ARBA00009346"/>
    </source>
</evidence>
<name>A0ABV7CAN2_9VIBR</name>
<comment type="caution">
    <text evidence="3">The sequence shown here is derived from an EMBL/GenBank/DDBJ whole genome shotgun (WGS) entry which is preliminary data.</text>
</comment>
<protein>
    <submittedName>
        <fullName evidence="3">Bacteriocin immunity protein</fullName>
    </submittedName>
</protein>
<dbReference type="InterPro" id="IPR035900">
    <property type="entry name" value="Colicin_E_sf"/>
</dbReference>
<keyword evidence="2" id="KW-0079">Bacteriocin immunity</keyword>
<dbReference type="CDD" id="cd16363">
    <property type="entry name" value="Col_Im_like"/>
    <property type="match status" value="1"/>
</dbReference>
<dbReference type="Gene3D" id="1.10.1200.20">
    <property type="entry name" value="Colicin E immunity protein"/>
    <property type="match status" value="1"/>
</dbReference>
<dbReference type="Proteomes" id="UP001595384">
    <property type="component" value="Unassembled WGS sequence"/>
</dbReference>
<dbReference type="RefSeq" id="WP_019827566.1">
    <property type="nucleotide sequence ID" value="NZ_AP024911.1"/>
</dbReference>
<dbReference type="EMBL" id="JBHRSE010000110">
    <property type="protein sequence ID" value="MFC3025162.1"/>
    <property type="molecule type" value="Genomic_DNA"/>
</dbReference>
<evidence type="ECO:0000313" key="4">
    <source>
        <dbReference type="Proteomes" id="UP001595384"/>
    </source>
</evidence>
<proteinExistence type="inferred from homology"/>